<organism evidence="2 3">
    <name type="scientific">Paraburkholderia xenovorans (strain LB400)</name>
    <dbReference type="NCBI Taxonomy" id="266265"/>
    <lineage>
        <taxon>Bacteria</taxon>
        <taxon>Pseudomonadati</taxon>
        <taxon>Pseudomonadota</taxon>
        <taxon>Betaproteobacteria</taxon>
        <taxon>Burkholderiales</taxon>
        <taxon>Burkholderiaceae</taxon>
        <taxon>Paraburkholderia</taxon>
    </lineage>
</organism>
<evidence type="ECO:0000256" key="1">
    <source>
        <dbReference type="SAM" id="MobiDB-lite"/>
    </source>
</evidence>
<protein>
    <submittedName>
        <fullName evidence="2">Uncharacterized protein</fullName>
    </submittedName>
</protein>
<dbReference type="STRING" id="266265.Bxe_A3268"/>
<dbReference type="AlphaFoldDB" id="Q142M5"/>
<evidence type="ECO:0000313" key="3">
    <source>
        <dbReference type="Proteomes" id="UP000001817"/>
    </source>
</evidence>
<accession>Q142M5</accession>
<name>Q142M5_PARXL</name>
<evidence type="ECO:0000313" key="2">
    <source>
        <dbReference type="EMBL" id="ABE29714.1"/>
    </source>
</evidence>
<keyword evidence="3" id="KW-1185">Reference proteome</keyword>
<sequence>MQVPAAVAIPASNIAAPPPRPQSGDGPLQQTRFDCNQAGSIPQYLICHDVDLAAADRSLADLVQKARGAVQEQAGLGLTWLGYGIGKLYSRPLAKPALPDARSLDTRPSNRTPNFPIDRTHPAGV</sequence>
<gene>
    <name evidence="2" type="ORF">Bxe_A3268</name>
</gene>
<dbReference type="EMBL" id="CP000270">
    <property type="protein sequence ID" value="ABE29714.1"/>
    <property type="molecule type" value="Genomic_DNA"/>
</dbReference>
<reference evidence="2 3" key="1">
    <citation type="journal article" date="2006" name="Proc. Natl. Acad. Sci. U.S.A.">
        <title>Burkholderia xenovorans LB400 harbors a multi-replicon, 9.73-Mbp genome shaped for versatility.</title>
        <authorList>
            <person name="Chain P.S."/>
            <person name="Denef V.J."/>
            <person name="Konstantinidis K.T."/>
            <person name="Vergez L.M."/>
            <person name="Agullo L."/>
            <person name="Reyes V.L."/>
            <person name="Hauser L."/>
            <person name="Cordova M."/>
            <person name="Gomez L."/>
            <person name="Gonzalez M."/>
            <person name="Land M."/>
            <person name="Lao V."/>
            <person name="Larimer F."/>
            <person name="LiPuma J.J."/>
            <person name="Mahenthiralingam E."/>
            <person name="Malfatti S.A."/>
            <person name="Marx C.J."/>
            <person name="Parnell J.J."/>
            <person name="Ramette A."/>
            <person name="Richardson P."/>
            <person name="Seeger M."/>
            <person name="Smith D."/>
            <person name="Spilker T."/>
            <person name="Sul W.J."/>
            <person name="Tsoi T.V."/>
            <person name="Ulrich L.E."/>
            <person name="Zhulin I.B."/>
            <person name="Tiedje J.M."/>
        </authorList>
    </citation>
    <scope>NUCLEOTIDE SEQUENCE [LARGE SCALE GENOMIC DNA]</scope>
    <source>
        <strain evidence="2 3">LB400</strain>
    </source>
</reference>
<dbReference type="Proteomes" id="UP000001817">
    <property type="component" value="Chromosome 1"/>
</dbReference>
<feature type="region of interest" description="Disordered" evidence="1">
    <location>
        <begin position="9"/>
        <end position="30"/>
    </location>
</feature>
<feature type="region of interest" description="Disordered" evidence="1">
    <location>
        <begin position="97"/>
        <end position="125"/>
    </location>
</feature>
<proteinExistence type="predicted"/>
<dbReference type="KEGG" id="bxe:Bxe_A3268"/>